<feature type="region of interest" description="Disordered" evidence="1">
    <location>
        <begin position="1"/>
        <end position="130"/>
    </location>
</feature>
<feature type="compositionally biased region" description="Pro residues" evidence="1">
    <location>
        <begin position="24"/>
        <end position="40"/>
    </location>
</feature>
<sequence>CKWPPQSSRTQTRRRTFPFYSTHSPPPPPPPLPSSRPHPSPQHRIIHPSYSRNANLPDLSSNPNPKQRCRRTEPPADHTPPPSHLLLPRNRAEPPPAALRRKNPGIPPNRRPGGAPTASGRPQRGQPLPNFLQLAGVPRPGRDLLREEVAQEGEALPDVVEGDLLERAGRRSRVEGDPDDVTELGFQFAHTAVLGPRILAATSSMTSLVSSSPATNAATISIVKTALQLLPDTYPVSSGPTAAPIEPVPSIMAVTVAMAREFPCRQLWLPKSVETAVVISA</sequence>
<feature type="compositionally biased region" description="Low complexity" evidence="1">
    <location>
        <begin position="1"/>
        <end position="10"/>
    </location>
</feature>
<organism evidence="2 3">
    <name type="scientific">Striga asiatica</name>
    <name type="common">Asiatic witchweed</name>
    <name type="synonym">Buchnera asiatica</name>
    <dbReference type="NCBI Taxonomy" id="4170"/>
    <lineage>
        <taxon>Eukaryota</taxon>
        <taxon>Viridiplantae</taxon>
        <taxon>Streptophyta</taxon>
        <taxon>Embryophyta</taxon>
        <taxon>Tracheophyta</taxon>
        <taxon>Spermatophyta</taxon>
        <taxon>Magnoliopsida</taxon>
        <taxon>eudicotyledons</taxon>
        <taxon>Gunneridae</taxon>
        <taxon>Pentapetalae</taxon>
        <taxon>asterids</taxon>
        <taxon>lamiids</taxon>
        <taxon>Lamiales</taxon>
        <taxon>Orobanchaceae</taxon>
        <taxon>Buchnereae</taxon>
        <taxon>Striga</taxon>
    </lineage>
</organism>
<reference evidence="3" key="1">
    <citation type="journal article" date="2019" name="Curr. Biol.">
        <title>Genome Sequence of Striga asiatica Provides Insight into the Evolution of Plant Parasitism.</title>
        <authorList>
            <person name="Yoshida S."/>
            <person name="Kim S."/>
            <person name="Wafula E.K."/>
            <person name="Tanskanen J."/>
            <person name="Kim Y.M."/>
            <person name="Honaas L."/>
            <person name="Yang Z."/>
            <person name="Spallek T."/>
            <person name="Conn C.E."/>
            <person name="Ichihashi Y."/>
            <person name="Cheong K."/>
            <person name="Cui S."/>
            <person name="Der J.P."/>
            <person name="Gundlach H."/>
            <person name="Jiao Y."/>
            <person name="Hori C."/>
            <person name="Ishida J.K."/>
            <person name="Kasahara H."/>
            <person name="Kiba T."/>
            <person name="Kim M.S."/>
            <person name="Koo N."/>
            <person name="Laohavisit A."/>
            <person name="Lee Y.H."/>
            <person name="Lumba S."/>
            <person name="McCourt P."/>
            <person name="Mortimer J.C."/>
            <person name="Mutuku J.M."/>
            <person name="Nomura T."/>
            <person name="Sasaki-Sekimoto Y."/>
            <person name="Seto Y."/>
            <person name="Wang Y."/>
            <person name="Wakatake T."/>
            <person name="Sakakibara H."/>
            <person name="Demura T."/>
            <person name="Yamaguchi S."/>
            <person name="Yoneyama K."/>
            <person name="Manabe R.I."/>
            <person name="Nelson D.C."/>
            <person name="Schulman A.H."/>
            <person name="Timko M.P."/>
            <person name="dePamphilis C.W."/>
            <person name="Choi D."/>
            <person name="Shirasu K."/>
        </authorList>
    </citation>
    <scope>NUCLEOTIDE SEQUENCE [LARGE SCALE GENOMIC DNA]</scope>
    <source>
        <strain evidence="3">cv. UVA1</strain>
    </source>
</reference>
<dbReference type="Proteomes" id="UP000325081">
    <property type="component" value="Unassembled WGS sequence"/>
</dbReference>
<keyword evidence="3" id="KW-1185">Reference proteome</keyword>
<comment type="caution">
    <text evidence="2">The sequence shown here is derived from an EMBL/GenBank/DDBJ whole genome shotgun (WGS) entry which is preliminary data.</text>
</comment>
<evidence type="ECO:0000313" key="2">
    <source>
        <dbReference type="EMBL" id="GER49753.1"/>
    </source>
</evidence>
<feature type="compositionally biased region" description="Polar residues" evidence="1">
    <location>
        <begin position="50"/>
        <end position="65"/>
    </location>
</feature>
<evidence type="ECO:0000256" key="1">
    <source>
        <dbReference type="SAM" id="MobiDB-lite"/>
    </source>
</evidence>
<feature type="non-terminal residue" evidence="2">
    <location>
        <position position="1"/>
    </location>
</feature>
<dbReference type="EMBL" id="BKCP01008771">
    <property type="protein sequence ID" value="GER49753.1"/>
    <property type="molecule type" value="Genomic_DNA"/>
</dbReference>
<accession>A0A5A7QWL2</accession>
<dbReference type="OrthoDB" id="10590118at2759"/>
<evidence type="ECO:0000313" key="3">
    <source>
        <dbReference type="Proteomes" id="UP000325081"/>
    </source>
</evidence>
<gene>
    <name evidence="2" type="ORF">STAS_27015</name>
</gene>
<dbReference type="AlphaFoldDB" id="A0A5A7QWL2"/>
<protein>
    <submittedName>
        <fullName evidence="2">Uncharacterized protein</fullName>
    </submittedName>
</protein>
<proteinExistence type="predicted"/>
<name>A0A5A7QWL2_STRAF</name>